<feature type="compositionally biased region" description="Polar residues" evidence="1">
    <location>
        <begin position="141"/>
        <end position="166"/>
    </location>
</feature>
<feature type="region of interest" description="Disordered" evidence="1">
    <location>
        <begin position="305"/>
        <end position="354"/>
    </location>
</feature>
<protein>
    <submittedName>
        <fullName evidence="2">Uncharacterized protein</fullName>
    </submittedName>
</protein>
<dbReference type="Proteomes" id="UP001521116">
    <property type="component" value="Unassembled WGS sequence"/>
</dbReference>
<feature type="region of interest" description="Disordered" evidence="1">
    <location>
        <begin position="643"/>
        <end position="676"/>
    </location>
</feature>
<feature type="compositionally biased region" description="Polar residues" evidence="1">
    <location>
        <begin position="648"/>
        <end position="662"/>
    </location>
</feature>
<sequence>MATPALFVLGQMDKAVLPFKNRIRSLTTPTTNLRSHVLPFVSDPVLLSSLTHTTGHAKCVPLSITILTAFTSRLSETSSNGMVMQCRTLTGERMITPPRRYHIPFPGSTPESHAALQRRLAAGLIPMTQNSTPVRGPPLQAQGSAVNQMPNNHNSPINGRSLQQSRFGHLRHPQAPNGQQTHLRQNGTLNGVPNSHTSTSNDRFHEQNASEQRTRVPQSDGSSDSAPSPQSSDPSKTMGQSTIQINVLQMLHDNPEYQSSYHRSTPVQSGTYLHKSAAEQNLGSVVGQTSAQLDKASNQVLLPAVGSVPGTPQSNLLEDGDQENTPPKRKATALEKSKSAKKARTIKTEGKSEDQLLRETRDVSYALAHPPENAYQSTRITRSWLNHAFPDHFRDNKRMIKTRSEMLAFGPARLNVTATYWKALNEENREVRPPIPMHIKDRQVIRCDEGHSLEAHSPAGSKSIACVDCGVQSFGNKHNFTTQHMMCAACIGKHEDELSGESRLEPLLKGSAWATLCDECMENCNQLPSCGCEWEKPRCIQHRRVHLKKLSRRKHAVGIPLQLCGHCNERPVSKGISYAWHCQICSGVFVLPNDIPSTWFPHLDPYKETSIANSAQKAHQDAMQGLGTISGALPLAEPGSDADFDFSYTGSSGTISEPQQATIPGGDTSGAVQTKP</sequence>
<feature type="compositionally biased region" description="Polar residues" evidence="1">
    <location>
        <begin position="176"/>
        <end position="201"/>
    </location>
</feature>
<proteinExistence type="predicted"/>
<gene>
    <name evidence="2" type="ORF">SLS56_004824</name>
</gene>
<feature type="compositionally biased region" description="Low complexity" evidence="1">
    <location>
        <begin position="217"/>
        <end position="235"/>
    </location>
</feature>
<feature type="compositionally biased region" description="Basic and acidic residues" evidence="1">
    <location>
        <begin position="202"/>
        <end position="214"/>
    </location>
</feature>
<evidence type="ECO:0000256" key="1">
    <source>
        <dbReference type="SAM" id="MobiDB-lite"/>
    </source>
</evidence>
<feature type="region of interest" description="Disordered" evidence="1">
    <location>
        <begin position="128"/>
        <end position="239"/>
    </location>
</feature>
<evidence type="ECO:0000313" key="2">
    <source>
        <dbReference type="EMBL" id="KAL1630550.1"/>
    </source>
</evidence>
<evidence type="ECO:0000313" key="3">
    <source>
        <dbReference type="Proteomes" id="UP001521116"/>
    </source>
</evidence>
<organism evidence="2 3">
    <name type="scientific">Neofusicoccum ribis</name>
    <dbReference type="NCBI Taxonomy" id="45134"/>
    <lineage>
        <taxon>Eukaryota</taxon>
        <taxon>Fungi</taxon>
        <taxon>Dikarya</taxon>
        <taxon>Ascomycota</taxon>
        <taxon>Pezizomycotina</taxon>
        <taxon>Dothideomycetes</taxon>
        <taxon>Dothideomycetes incertae sedis</taxon>
        <taxon>Botryosphaeriales</taxon>
        <taxon>Botryosphaeriaceae</taxon>
        <taxon>Neofusicoccum</taxon>
    </lineage>
</organism>
<keyword evidence="3" id="KW-1185">Reference proteome</keyword>
<reference evidence="2 3" key="1">
    <citation type="submission" date="2024-02" db="EMBL/GenBank/DDBJ databases">
        <title>De novo assembly and annotation of 12 fungi associated with fruit tree decline syndrome in Ontario, Canada.</title>
        <authorList>
            <person name="Sulman M."/>
            <person name="Ellouze W."/>
            <person name="Ilyukhin E."/>
        </authorList>
    </citation>
    <scope>NUCLEOTIDE SEQUENCE [LARGE SCALE GENOMIC DNA]</scope>
    <source>
        <strain evidence="2 3">M1-105</strain>
    </source>
</reference>
<accession>A0ABR3SVG8</accession>
<name>A0ABR3SVG8_9PEZI</name>
<comment type="caution">
    <text evidence="2">The sequence shown here is derived from an EMBL/GenBank/DDBJ whole genome shotgun (WGS) entry which is preliminary data.</text>
</comment>
<dbReference type="EMBL" id="JAJVDC020000045">
    <property type="protein sequence ID" value="KAL1630550.1"/>
    <property type="molecule type" value="Genomic_DNA"/>
</dbReference>